<evidence type="ECO:0000313" key="4">
    <source>
        <dbReference type="EMBL" id="ORX76740.1"/>
    </source>
</evidence>
<dbReference type="AlphaFoldDB" id="A0A1Y1WTQ8"/>
<feature type="compositionally biased region" description="Basic residues" evidence="2">
    <location>
        <begin position="298"/>
        <end position="307"/>
    </location>
</feature>
<evidence type="ECO:0000259" key="3">
    <source>
        <dbReference type="PROSITE" id="PS50158"/>
    </source>
</evidence>
<dbReference type="Pfam" id="PF14223">
    <property type="entry name" value="Retrotran_gag_2"/>
    <property type="match status" value="1"/>
</dbReference>
<dbReference type="GO" id="GO:0008270">
    <property type="term" value="F:zinc ion binding"/>
    <property type="evidence" value="ECO:0007669"/>
    <property type="project" value="UniProtKB-KW"/>
</dbReference>
<gene>
    <name evidence="6" type="ORF">BCR32DRAFT_244263</name>
    <name evidence="5" type="ORF">BCR32DRAFT_248363</name>
    <name evidence="4" type="ORF">BCR32DRAFT_248509</name>
</gene>
<dbReference type="OrthoDB" id="7478066at2759"/>
<keyword evidence="1" id="KW-0479">Metal-binding</keyword>
<accession>A0A1Y1WTQ8</accession>
<dbReference type="Pfam" id="PF00098">
    <property type="entry name" value="zf-CCHC"/>
    <property type="match status" value="1"/>
</dbReference>
<keyword evidence="1" id="KW-0862">Zinc</keyword>
<dbReference type="Proteomes" id="UP000193944">
    <property type="component" value="Unassembled WGS sequence"/>
</dbReference>
<reference evidence="5 7" key="2">
    <citation type="submission" date="2016-08" db="EMBL/GenBank/DDBJ databases">
        <title>Pervasive Adenine N6-methylation of Active Genes in Fungi.</title>
        <authorList>
            <consortium name="DOE Joint Genome Institute"/>
            <person name="Mondo S.J."/>
            <person name="Dannebaum R.O."/>
            <person name="Kuo R.C."/>
            <person name="Labutti K."/>
            <person name="Haridas S."/>
            <person name="Kuo A."/>
            <person name="Salamov A."/>
            <person name="Ahrendt S.R."/>
            <person name="Lipzen A."/>
            <person name="Sullivan W."/>
            <person name="Andreopoulos W.B."/>
            <person name="Clum A."/>
            <person name="Lindquist E."/>
            <person name="Daum C."/>
            <person name="Ramamoorthy G.K."/>
            <person name="Gryganskyi A."/>
            <person name="Culley D."/>
            <person name="Magnuson J.K."/>
            <person name="James T.Y."/>
            <person name="O'Malley M.A."/>
            <person name="Stajich J.E."/>
            <person name="Spatafora J.W."/>
            <person name="Visel A."/>
            <person name="Grigoriev I.V."/>
        </authorList>
    </citation>
    <scope>NUCLEOTIDE SEQUENCE [LARGE SCALE GENOMIC DNA]</scope>
    <source>
        <strain evidence="5 7">S4</strain>
    </source>
</reference>
<keyword evidence="7" id="KW-1185">Reference proteome</keyword>
<evidence type="ECO:0000313" key="5">
    <source>
        <dbReference type="EMBL" id="ORX76917.1"/>
    </source>
</evidence>
<feature type="domain" description="CCHC-type" evidence="3">
    <location>
        <begin position="256"/>
        <end position="272"/>
    </location>
</feature>
<evidence type="ECO:0000256" key="1">
    <source>
        <dbReference type="PROSITE-ProRule" id="PRU00047"/>
    </source>
</evidence>
<protein>
    <recommendedName>
        <fullName evidence="3">CCHC-type domain-containing protein</fullName>
    </recommendedName>
</protein>
<dbReference type="SUPFAM" id="SSF57756">
    <property type="entry name" value="Retrovirus zinc finger-like domains"/>
    <property type="match status" value="1"/>
</dbReference>
<dbReference type="InterPro" id="IPR036875">
    <property type="entry name" value="Znf_CCHC_sf"/>
</dbReference>
<dbReference type="GO" id="GO:0003676">
    <property type="term" value="F:nucleic acid binding"/>
    <property type="evidence" value="ECO:0007669"/>
    <property type="project" value="InterPro"/>
</dbReference>
<dbReference type="STRING" id="1754192.A0A1Y1WTQ8"/>
<reference evidence="5 7" key="1">
    <citation type="submission" date="2016-08" db="EMBL/GenBank/DDBJ databases">
        <title>A Parts List for Fungal Cellulosomes Revealed by Comparative Genomics.</title>
        <authorList>
            <consortium name="DOE Joint Genome Institute"/>
            <person name="Haitjema C.H."/>
            <person name="Gilmore S.P."/>
            <person name="Henske J.K."/>
            <person name="Solomon K.V."/>
            <person name="De Groot R."/>
            <person name="Kuo A."/>
            <person name="Mondo S.J."/>
            <person name="Salamov A.A."/>
            <person name="Labutti K."/>
            <person name="Zhao Z."/>
            <person name="Chiniquy J."/>
            <person name="Barry K."/>
            <person name="Brewer H.M."/>
            <person name="Purvine S.O."/>
            <person name="Wright A.T."/>
            <person name="Boxma B."/>
            <person name="Van Alen T."/>
            <person name="Hackstein J.H."/>
            <person name="Baker S.E."/>
            <person name="Grigoriev I.V."/>
            <person name="O'Malley M.A."/>
        </authorList>
    </citation>
    <scope>NUCLEOTIDE SEQUENCE [LARGE SCALE GENOMIC DNA]</scope>
    <source>
        <strain evidence="5 7">S4</strain>
    </source>
</reference>
<dbReference type="EMBL" id="MCFG01000098">
    <property type="protein sequence ID" value="ORX82287.1"/>
    <property type="molecule type" value="Genomic_DNA"/>
</dbReference>
<dbReference type="PROSITE" id="PS50158">
    <property type="entry name" value="ZF_CCHC"/>
    <property type="match status" value="1"/>
</dbReference>
<feature type="compositionally biased region" description="Basic and acidic residues" evidence="2">
    <location>
        <begin position="308"/>
        <end position="327"/>
    </location>
</feature>
<sequence length="352" mass="42429">MASQDLEIINVVTNKREVNSEYYPIWASDMDLLLTSKGLDSYIYEEKLKKIKITDSEYKNSCIKVKGTSDLYFSPSVTEAMFKNDIKAKRYINVNLDDNNKNKIDFKSKTAFEIWKLLESTYQEGKEERKLKYKRKLDSMMYNKKDDFEMFLSNMEIIFSKLIELNVDINNENKFNYLYNALPYDIIQQTNIISYQEDWEECCEHLKKTIPRLKFLKELRTNQTKTEANYSGVRNYNKYKHKYNSNNNNYYNRNLKCFNCGEIGHKAKNCKQKQNNNYNRKYYNNKYKRFNYKDSNKRTTKGRRRHNYHEADNAEAKESDIEERYNEIYDNALTTNYNDEEKQENSNEKKNF</sequence>
<feature type="region of interest" description="Disordered" evidence="2">
    <location>
        <begin position="294"/>
        <end position="352"/>
    </location>
</feature>
<dbReference type="Gene3D" id="4.10.60.10">
    <property type="entry name" value="Zinc finger, CCHC-type"/>
    <property type="match status" value="1"/>
</dbReference>
<dbReference type="InterPro" id="IPR001878">
    <property type="entry name" value="Znf_CCHC"/>
</dbReference>
<evidence type="ECO:0000256" key="2">
    <source>
        <dbReference type="SAM" id="MobiDB-lite"/>
    </source>
</evidence>
<feature type="compositionally biased region" description="Basic and acidic residues" evidence="2">
    <location>
        <begin position="339"/>
        <end position="352"/>
    </location>
</feature>
<dbReference type="EMBL" id="MCFG01000272">
    <property type="protein sequence ID" value="ORX76917.1"/>
    <property type="molecule type" value="Genomic_DNA"/>
</dbReference>
<comment type="caution">
    <text evidence="5">The sequence shown here is derived from an EMBL/GenBank/DDBJ whole genome shotgun (WGS) entry which is preliminary data.</text>
</comment>
<proteinExistence type="predicted"/>
<keyword evidence="1" id="KW-0863">Zinc-finger</keyword>
<dbReference type="SMART" id="SM00343">
    <property type="entry name" value="ZnF_C2HC"/>
    <property type="match status" value="1"/>
</dbReference>
<organism evidence="5 7">
    <name type="scientific">Anaeromyces robustus</name>
    <dbReference type="NCBI Taxonomy" id="1754192"/>
    <lineage>
        <taxon>Eukaryota</taxon>
        <taxon>Fungi</taxon>
        <taxon>Fungi incertae sedis</taxon>
        <taxon>Chytridiomycota</taxon>
        <taxon>Chytridiomycota incertae sedis</taxon>
        <taxon>Neocallimastigomycetes</taxon>
        <taxon>Neocallimastigales</taxon>
        <taxon>Neocallimastigaceae</taxon>
        <taxon>Anaeromyces</taxon>
    </lineage>
</organism>
<name>A0A1Y1WTQ8_9FUNG</name>
<evidence type="ECO:0000313" key="7">
    <source>
        <dbReference type="Proteomes" id="UP000193944"/>
    </source>
</evidence>
<evidence type="ECO:0000313" key="6">
    <source>
        <dbReference type="EMBL" id="ORX82287.1"/>
    </source>
</evidence>
<dbReference type="EMBL" id="MCFG01000281">
    <property type="protein sequence ID" value="ORX76740.1"/>
    <property type="molecule type" value="Genomic_DNA"/>
</dbReference>